<gene>
    <name evidence="2" type="ORF">MNR06_00580</name>
</gene>
<name>A0ABY4C8Y3_9BACT</name>
<protein>
    <submittedName>
        <fullName evidence="2">EF-hand domain-containing protein</fullName>
    </submittedName>
</protein>
<evidence type="ECO:0000313" key="3">
    <source>
        <dbReference type="Proteomes" id="UP000830116"/>
    </source>
</evidence>
<evidence type="ECO:0000256" key="1">
    <source>
        <dbReference type="SAM" id="SignalP"/>
    </source>
</evidence>
<dbReference type="Proteomes" id="UP000830116">
    <property type="component" value="Chromosome"/>
</dbReference>
<reference evidence="2" key="1">
    <citation type="submission" date="2022-03" db="EMBL/GenBank/DDBJ databases">
        <title>Genome Identification and Characterization of new species Bdellovibrio reynosense LBG001 sp. nov. from a Mexico soil sample.</title>
        <authorList>
            <person name="Camilli A."/>
            <person name="Ajao Y."/>
            <person name="Guo X."/>
        </authorList>
    </citation>
    <scope>NUCLEOTIDE SEQUENCE</scope>
    <source>
        <strain evidence="2">LBG001</strain>
    </source>
</reference>
<feature type="chain" id="PRO_5046053686" evidence="1">
    <location>
        <begin position="22"/>
        <end position="387"/>
    </location>
</feature>
<proteinExistence type="predicted"/>
<keyword evidence="3" id="KW-1185">Reference proteome</keyword>
<dbReference type="PANTHER" id="PTHR39431">
    <property type="entry name" value="FRPA/C-RELATED PROTEIN"/>
    <property type="match status" value="1"/>
</dbReference>
<dbReference type="EMBL" id="CP093442">
    <property type="protein sequence ID" value="UOF01447.1"/>
    <property type="molecule type" value="Genomic_DNA"/>
</dbReference>
<feature type="signal peptide" evidence="1">
    <location>
        <begin position="1"/>
        <end position="21"/>
    </location>
</feature>
<dbReference type="PANTHER" id="PTHR39431:SF1">
    <property type="entry name" value="FRPA_C-RELATED PROTEIN"/>
    <property type="match status" value="1"/>
</dbReference>
<sequence length="387" mass="41540">MFGKKIFFIPMIAAVVSPAYAEQEPASVNSGAGATAGFQGVVLSGQASRAGESGISINISNSCFGTNLRHVSNPIAPTSDVVFYLTLNDKGTLRQYTVKYPARVVSMAGNESVMAIPGGDVSGGATASYAGNNVRINIPINFTTKVDEAGNISDDFDVKLQSVRFKQEFAPGQGARGEYMGYNGDLSGNVYTSNSKDGKNYSVSAFFPGENGFCGGYFSPLMVFFDDKRPQFSATVDFPLNPSGQTMWPEKGSPGAFIALDRDGNKKITKAEELFGNQGDKFANGFEVLKELDSNKDSVIDAKDADFAKLLLWSDNGDGVSAAKELVPLKSKVKSISLKYEAGTVNALGDRAEVRERSTFVFVEKGKEKQGVVLDMWFAPRVKQAQK</sequence>
<accession>A0ABY4C8Y3</accession>
<organism evidence="2 3">
    <name type="scientific">Bdellovibrio reynosensis</name>
    <dbReference type="NCBI Taxonomy" id="2835041"/>
    <lineage>
        <taxon>Bacteria</taxon>
        <taxon>Pseudomonadati</taxon>
        <taxon>Bdellovibrionota</taxon>
        <taxon>Bdellovibrionia</taxon>
        <taxon>Bdellovibrionales</taxon>
        <taxon>Pseudobdellovibrionaceae</taxon>
        <taxon>Bdellovibrio</taxon>
    </lineage>
</organism>
<keyword evidence="1" id="KW-0732">Signal</keyword>
<dbReference type="RefSeq" id="WP_243537887.1">
    <property type="nucleotide sequence ID" value="NZ_CP093442.1"/>
</dbReference>
<evidence type="ECO:0000313" key="2">
    <source>
        <dbReference type="EMBL" id="UOF01447.1"/>
    </source>
</evidence>